<proteinExistence type="predicted"/>
<sequence>MVDGFRVDLTALDHAARGVRETIEAMNRKPVEDLDCPAEAFGHQRLATTASEFCDRWDVGVSNLAEDAEEVSGRLNQCVQDYRRTDEAARAHLAGVIARVSGEDPAAE</sequence>
<dbReference type="RefSeq" id="WP_210968522.1">
    <property type="nucleotide sequence ID" value="NZ_JAGPXE010000001.1"/>
</dbReference>
<evidence type="ECO:0000313" key="2">
    <source>
        <dbReference type="Proteomes" id="UP000674084"/>
    </source>
</evidence>
<name>A0ABS5D9T6_9PSEU</name>
<dbReference type="EMBL" id="JAGPXE010000001">
    <property type="protein sequence ID" value="MBQ0923051.1"/>
    <property type="molecule type" value="Genomic_DNA"/>
</dbReference>
<keyword evidence="2" id="KW-1185">Reference proteome</keyword>
<organism evidence="1 2">
    <name type="scientific">Saccharopolyspora endophytica</name>
    <dbReference type="NCBI Taxonomy" id="543886"/>
    <lineage>
        <taxon>Bacteria</taxon>
        <taxon>Bacillati</taxon>
        <taxon>Actinomycetota</taxon>
        <taxon>Actinomycetes</taxon>
        <taxon>Pseudonocardiales</taxon>
        <taxon>Pseudonocardiaceae</taxon>
        <taxon>Saccharopolyspora</taxon>
    </lineage>
</organism>
<protein>
    <submittedName>
        <fullName evidence="1">Uncharacterized protein</fullName>
    </submittedName>
</protein>
<gene>
    <name evidence="1" type="ORF">KBO27_03795</name>
</gene>
<accession>A0ABS5D9T6</accession>
<reference evidence="1 2" key="1">
    <citation type="submission" date="2021-04" db="EMBL/GenBank/DDBJ databases">
        <title>Whole-genome sequencing of Saccharopolyspora endophytica KCTC 19397.</title>
        <authorList>
            <person name="Ay H."/>
            <person name="Saygin H."/>
            <person name="Sahin N."/>
        </authorList>
    </citation>
    <scope>NUCLEOTIDE SEQUENCE [LARGE SCALE GENOMIC DNA]</scope>
    <source>
        <strain evidence="1 2">KCTC 19397</strain>
    </source>
</reference>
<comment type="caution">
    <text evidence="1">The sequence shown here is derived from an EMBL/GenBank/DDBJ whole genome shotgun (WGS) entry which is preliminary data.</text>
</comment>
<dbReference type="Proteomes" id="UP000674084">
    <property type="component" value="Unassembled WGS sequence"/>
</dbReference>
<evidence type="ECO:0000313" key="1">
    <source>
        <dbReference type="EMBL" id="MBQ0923051.1"/>
    </source>
</evidence>